<feature type="binding site" evidence="12">
    <location>
        <position position="227"/>
    </location>
    <ligand>
        <name>Mn(2+)</name>
        <dbReference type="ChEBI" id="CHEBI:29035"/>
        <label>2</label>
    </ligand>
</feature>
<dbReference type="EMBL" id="CP002351">
    <property type="protein sequence ID" value="AEH50495.1"/>
    <property type="molecule type" value="Genomic_DNA"/>
</dbReference>
<name>F7YW08_9THEM</name>
<accession>F7YW08</accession>
<feature type="binding site" evidence="11">
    <location>
        <position position="464"/>
    </location>
    <ligand>
        <name>GMP</name>
        <dbReference type="ChEBI" id="CHEBI:58115"/>
    </ligand>
</feature>
<dbReference type="Proteomes" id="UP000006804">
    <property type="component" value="Chromosome"/>
</dbReference>
<dbReference type="RefSeq" id="WP_013931718.1">
    <property type="nucleotide sequence ID" value="NC_015707.1"/>
</dbReference>
<keyword evidence="15" id="KW-1185">Reference proteome</keyword>
<feature type="binding site" evidence="12">
    <location>
        <position position="196"/>
    </location>
    <ligand>
        <name>Mn(2+)</name>
        <dbReference type="ChEBI" id="CHEBI:29035"/>
        <label>1</label>
    </ligand>
</feature>
<dbReference type="STRING" id="688269.Theth_0400"/>
<evidence type="ECO:0000256" key="5">
    <source>
        <dbReference type="ARBA" id="ARBA00022800"/>
    </source>
</evidence>
<evidence type="ECO:0000256" key="7">
    <source>
        <dbReference type="ARBA" id="ARBA00023211"/>
    </source>
</evidence>
<dbReference type="GO" id="GO:0003972">
    <property type="term" value="F:RNA ligase (ATP) activity"/>
    <property type="evidence" value="ECO:0007669"/>
    <property type="project" value="TreeGrafter"/>
</dbReference>
<feature type="binding site" evidence="11">
    <location>
        <begin position="388"/>
        <end position="391"/>
    </location>
    <ligand>
        <name>GMP</name>
        <dbReference type="ChEBI" id="CHEBI:58115"/>
    </ligand>
</feature>
<comment type="similarity">
    <text evidence="1 13">Belongs to the RtcB family.</text>
</comment>
<feature type="active site" description="GMP-histidine intermediate" evidence="10">
    <location>
        <position position="388"/>
    </location>
</feature>
<evidence type="ECO:0000256" key="13">
    <source>
        <dbReference type="RuleBase" id="RU371113"/>
    </source>
</evidence>
<dbReference type="Gene3D" id="3.90.1860.10">
    <property type="entry name" value="tRNA-splicing ligase RtcB"/>
    <property type="match status" value="1"/>
</dbReference>
<dbReference type="FunFam" id="3.90.1860.10:FF:000001">
    <property type="entry name" value="tRNA-splicing ligase RtcB homolog"/>
    <property type="match status" value="1"/>
</dbReference>
<dbReference type="InterPro" id="IPR001233">
    <property type="entry name" value="RtcB"/>
</dbReference>
<keyword evidence="5" id="KW-0692">RNA repair</keyword>
<evidence type="ECO:0000256" key="8">
    <source>
        <dbReference type="ARBA" id="ARBA00047746"/>
    </source>
</evidence>
<evidence type="ECO:0000256" key="4">
    <source>
        <dbReference type="ARBA" id="ARBA00022741"/>
    </source>
</evidence>
<reference evidence="14 15" key="1">
    <citation type="submission" date="2010-11" db="EMBL/GenBank/DDBJ databases">
        <title>The complete genome of Thermotoga thermarum DSM 5069.</title>
        <authorList>
            <consortium name="US DOE Joint Genome Institute (JGI-PGF)"/>
            <person name="Lucas S."/>
            <person name="Copeland A."/>
            <person name="Lapidus A."/>
            <person name="Bruce D."/>
            <person name="Goodwin L."/>
            <person name="Pitluck S."/>
            <person name="Kyrpides N."/>
            <person name="Mavromatis K."/>
            <person name="Ivanova N."/>
            <person name="Zeytun A."/>
            <person name="Brettin T."/>
            <person name="Detter J.C."/>
            <person name="Tapia R."/>
            <person name="Han C."/>
            <person name="Land M."/>
            <person name="Hauser L."/>
            <person name="Markowitz V."/>
            <person name="Cheng J.-F."/>
            <person name="Hugenholtz P."/>
            <person name="Woyke T."/>
            <person name="Wu D."/>
            <person name="Spring S."/>
            <person name="Schroeder M."/>
            <person name="Brambilla E."/>
            <person name="Klenk H.-P."/>
            <person name="Eisen J.A."/>
        </authorList>
    </citation>
    <scope>NUCLEOTIDE SEQUENCE [LARGE SCALE GENOMIC DNA]</scope>
    <source>
        <strain evidence="14 15">DSM 5069</strain>
    </source>
</reference>
<comment type="catalytic activity">
    <reaction evidence="8">
        <text>a 3'-end 3'-phospho-ribonucleotide-RNA + a 5'-end dephospho-ribonucleoside-RNA + GTP = a ribonucleotidyl-ribonucleotide-RNA + GMP + diphosphate</text>
        <dbReference type="Rhea" id="RHEA:68076"/>
        <dbReference type="Rhea" id="RHEA-COMP:10463"/>
        <dbReference type="Rhea" id="RHEA-COMP:13936"/>
        <dbReference type="Rhea" id="RHEA-COMP:17355"/>
        <dbReference type="ChEBI" id="CHEBI:33019"/>
        <dbReference type="ChEBI" id="CHEBI:37565"/>
        <dbReference type="ChEBI" id="CHEBI:58115"/>
        <dbReference type="ChEBI" id="CHEBI:83062"/>
        <dbReference type="ChEBI" id="CHEBI:138284"/>
        <dbReference type="ChEBI" id="CHEBI:173118"/>
        <dbReference type="EC" id="6.5.1.8"/>
    </reaction>
</comment>
<dbReference type="SUPFAM" id="SSF103365">
    <property type="entry name" value="Hypothetical protein PH1602"/>
    <property type="match status" value="1"/>
</dbReference>
<evidence type="ECO:0000313" key="14">
    <source>
        <dbReference type="EMBL" id="AEH50495.1"/>
    </source>
</evidence>
<feature type="binding site" evidence="12">
    <location>
        <position position="317"/>
    </location>
    <ligand>
        <name>Mn(2+)</name>
        <dbReference type="ChEBI" id="CHEBI:29035"/>
        <label>2</label>
    </ligand>
</feature>
<comment type="subunit">
    <text evidence="13">Monomer.</text>
</comment>
<proteinExistence type="inferred from homology"/>
<dbReference type="Pfam" id="PF01139">
    <property type="entry name" value="RtcB"/>
    <property type="match status" value="1"/>
</dbReference>
<protein>
    <recommendedName>
        <fullName evidence="13">tRNA-splicing ligase RtcB</fullName>
        <ecNumber evidence="13">6.5.1.-</ecNumber>
    </recommendedName>
</protein>
<dbReference type="KEGG" id="tta:Theth_0400"/>
<dbReference type="PATRIC" id="fig|688269.3.peg.411"/>
<sequence precursor="true">MDIKKIDKFIFQIKGKNVDAIVFTDQETISNPDFREALQQIVNVTHMPGIVAAIAMPDIHWGYGFPIGGVGVFDAEKGVISPGGIGFDINCGVRLMKTNLTYEQVKPVLRKLLEEIFDSVPVGVGARGAVEIDKKTLKEICELGARWAVENGYGSKEDLQRIEDGGTVGPANPDDVSDKAYERGFDELSTLGAGNHFIEIQKVEEIYDENVAKEFGLFQNQVVFSVHCGSRGFGHQIATDYIQIMRDKLADHNKNLPDKQLINAPFNHPIGQKYFSAMNCAANYAFANRQMIGFMLTKAARKVFPKAEVTLLYDVAHNIAKLEVYNGRKLIIHRKGATRALGPGNPILNEVYRAIGQPVLIPGSMGSASYVLVGTKKAEQISYGSTAHGAGRVLGRRAALRSMSYKDVLQSLAEKGIEVVSKEKKTLVEEAPETYKDVDRVVEIVDSIGISKKVAKLVPLGVVKG</sequence>
<dbReference type="eggNOG" id="COG1690">
    <property type="taxonomic scope" value="Bacteria"/>
</dbReference>
<keyword evidence="6 11" id="KW-0342">GTP-binding</keyword>
<evidence type="ECO:0000256" key="9">
    <source>
        <dbReference type="ARBA" id="ARBA00049514"/>
    </source>
</evidence>
<feature type="binding site" evidence="11">
    <location>
        <begin position="362"/>
        <end position="365"/>
    </location>
    <ligand>
        <name>GMP</name>
        <dbReference type="ChEBI" id="CHEBI:58115"/>
    </ligand>
</feature>
<dbReference type="GO" id="GO:0006396">
    <property type="term" value="P:RNA processing"/>
    <property type="evidence" value="ECO:0007669"/>
    <property type="project" value="InterPro"/>
</dbReference>
<dbReference type="GO" id="GO:0170057">
    <property type="term" value="F:RNA ligase (GTP) activity"/>
    <property type="evidence" value="ECO:0007669"/>
    <property type="project" value="UniProtKB-EC"/>
</dbReference>
<keyword evidence="7 12" id="KW-0464">Manganese</keyword>
<dbReference type="HOGENOM" id="CLU_022279_0_1_0"/>
<dbReference type="EC" id="6.5.1.-" evidence="13"/>
<organism evidence="14 15">
    <name type="scientific">Pseudothermotoga thermarum DSM 5069</name>
    <dbReference type="NCBI Taxonomy" id="688269"/>
    <lineage>
        <taxon>Bacteria</taxon>
        <taxon>Thermotogati</taxon>
        <taxon>Thermotogota</taxon>
        <taxon>Thermotogae</taxon>
        <taxon>Thermotogales</taxon>
        <taxon>Thermotogaceae</taxon>
        <taxon>Pseudothermotoga</taxon>
    </lineage>
</organism>
<feature type="binding site" evidence="11">
    <location>
        <begin position="195"/>
        <end position="199"/>
    </location>
    <ligand>
        <name>GMP</name>
        <dbReference type="ChEBI" id="CHEBI:58115"/>
    </ligand>
</feature>
<evidence type="ECO:0000256" key="10">
    <source>
        <dbReference type="PIRSR" id="PIRSR601233-1"/>
    </source>
</evidence>
<evidence type="ECO:0000256" key="2">
    <source>
        <dbReference type="ARBA" id="ARBA00022598"/>
    </source>
</evidence>
<evidence type="ECO:0000256" key="3">
    <source>
        <dbReference type="ARBA" id="ARBA00022723"/>
    </source>
</evidence>
<evidence type="ECO:0000256" key="1">
    <source>
        <dbReference type="ARBA" id="ARBA00008071"/>
    </source>
</evidence>
<evidence type="ECO:0000256" key="12">
    <source>
        <dbReference type="PIRSR" id="PIRSR601233-3"/>
    </source>
</evidence>
<comment type="cofactor">
    <cofactor evidence="12 13">
        <name>Mn(2+)</name>
        <dbReference type="ChEBI" id="CHEBI:29035"/>
    </cofactor>
    <text evidence="12 13">Binds 2 manganese ions per subunit.</text>
</comment>
<dbReference type="GO" id="GO:0042245">
    <property type="term" value="P:RNA repair"/>
    <property type="evidence" value="ECO:0007669"/>
    <property type="project" value="UniProtKB-KW"/>
</dbReference>
<feature type="binding site" evidence="11">
    <location>
        <begin position="317"/>
        <end position="318"/>
    </location>
    <ligand>
        <name>GMP</name>
        <dbReference type="ChEBI" id="CHEBI:58115"/>
    </ligand>
</feature>
<evidence type="ECO:0000256" key="6">
    <source>
        <dbReference type="ARBA" id="ARBA00023134"/>
    </source>
</evidence>
<keyword evidence="3 12" id="KW-0479">Metal-binding</keyword>
<evidence type="ECO:0000256" key="11">
    <source>
        <dbReference type="PIRSR" id="PIRSR601233-2"/>
    </source>
</evidence>
<dbReference type="PANTHER" id="PTHR11118:SF1">
    <property type="entry name" value="RNA-SPLICING LIGASE RTCB HOMOLOG"/>
    <property type="match status" value="1"/>
</dbReference>
<evidence type="ECO:0000313" key="15">
    <source>
        <dbReference type="Proteomes" id="UP000006804"/>
    </source>
</evidence>
<feature type="binding site" evidence="11">
    <location>
        <position position="369"/>
    </location>
    <ligand>
        <name>GMP</name>
        <dbReference type="ChEBI" id="CHEBI:58115"/>
    </ligand>
</feature>
<dbReference type="OrthoDB" id="9802323at2"/>
<dbReference type="InterPro" id="IPR036025">
    <property type="entry name" value="RtcB-like_sf"/>
</dbReference>
<feature type="binding site" evidence="12">
    <location>
        <position position="88"/>
    </location>
    <ligand>
        <name>Mn(2+)</name>
        <dbReference type="ChEBI" id="CHEBI:29035"/>
        <label>1</label>
    </ligand>
</feature>
<keyword evidence="2 13" id="KW-0436">Ligase</keyword>
<comment type="catalytic activity">
    <reaction evidence="9">
        <text>a 3'-end 2',3'-cyclophospho-ribonucleotide-RNA + a 5'-end dephospho-ribonucleoside-RNA + GTP + H2O = a ribonucleotidyl-ribonucleotide-RNA + GMP + diphosphate + H(+)</text>
        <dbReference type="Rhea" id="RHEA:68080"/>
        <dbReference type="Rhea" id="RHEA-COMP:10464"/>
        <dbReference type="Rhea" id="RHEA-COMP:13936"/>
        <dbReference type="Rhea" id="RHEA-COMP:17355"/>
        <dbReference type="ChEBI" id="CHEBI:15377"/>
        <dbReference type="ChEBI" id="CHEBI:15378"/>
        <dbReference type="ChEBI" id="CHEBI:33019"/>
        <dbReference type="ChEBI" id="CHEBI:37565"/>
        <dbReference type="ChEBI" id="CHEBI:58115"/>
        <dbReference type="ChEBI" id="CHEBI:83064"/>
        <dbReference type="ChEBI" id="CHEBI:138284"/>
        <dbReference type="ChEBI" id="CHEBI:173118"/>
        <dbReference type="EC" id="6.5.1.8"/>
    </reaction>
</comment>
<dbReference type="GO" id="GO:0046872">
    <property type="term" value="F:metal ion binding"/>
    <property type="evidence" value="ECO:0007669"/>
    <property type="project" value="UniProtKB-UniRule"/>
</dbReference>
<dbReference type="GO" id="GO:0005525">
    <property type="term" value="F:GTP binding"/>
    <property type="evidence" value="ECO:0007669"/>
    <property type="project" value="UniProtKB-KW"/>
</dbReference>
<gene>
    <name evidence="13" type="primary">rtcB</name>
    <name evidence="14" type="ORF">Theth_0400</name>
</gene>
<keyword evidence="4 11" id="KW-0547">Nucleotide-binding</keyword>
<dbReference type="AlphaFoldDB" id="F7YW08"/>
<dbReference type="PANTHER" id="PTHR11118">
    <property type="entry name" value="RNA-SPLICING LIGASE RTCB HOMOLOG"/>
    <property type="match status" value="1"/>
</dbReference>